<dbReference type="Pfam" id="PF05037">
    <property type="entry name" value="DUF669"/>
    <property type="match status" value="1"/>
</dbReference>
<organism evidence="1 2">
    <name type="scientific">Listeria rocourtiae</name>
    <dbReference type="NCBI Taxonomy" id="647910"/>
    <lineage>
        <taxon>Bacteria</taxon>
        <taxon>Bacillati</taxon>
        <taxon>Bacillota</taxon>
        <taxon>Bacilli</taxon>
        <taxon>Bacillales</taxon>
        <taxon>Listeriaceae</taxon>
        <taxon>Listeria</taxon>
    </lineage>
</organism>
<proteinExistence type="predicted"/>
<evidence type="ECO:0000313" key="1">
    <source>
        <dbReference type="EMBL" id="TDR51712.1"/>
    </source>
</evidence>
<gene>
    <name evidence="1" type="ORF">DFP96_11118</name>
</gene>
<sequence>MVFKLDTEDVFGGQVEDGIYEVIINHATEDATQSGAEYINVDLIIRNDINQKFKNAHIFHSIWKSKKDNQYNAKSINTIGKAVGLANGKEYNSLTEVLEDFALKTCLVSVKNETSEYNGKTYNNLNVKSWAESKITGPSNHKFKAKDIAQQDNQPLNITDDDLPF</sequence>
<evidence type="ECO:0000313" key="2">
    <source>
        <dbReference type="Proteomes" id="UP000295558"/>
    </source>
</evidence>
<protein>
    <submittedName>
        <fullName evidence="1">Uncharacterized protein DUF669</fullName>
    </submittedName>
</protein>
<dbReference type="STRING" id="1265846.PROCOU_11263"/>
<accession>A0A4R6ZHU6</accession>
<dbReference type="EMBL" id="SNZK01000011">
    <property type="protein sequence ID" value="TDR51712.1"/>
    <property type="molecule type" value="Genomic_DNA"/>
</dbReference>
<reference evidence="1 2" key="1">
    <citation type="submission" date="2019-03" db="EMBL/GenBank/DDBJ databases">
        <title>Genomic Encyclopedia of Type Strains, Phase III (KMG-III): the genomes of soil and plant-associated and newly described type strains.</title>
        <authorList>
            <person name="Whitman W."/>
        </authorList>
    </citation>
    <scope>NUCLEOTIDE SEQUENCE [LARGE SCALE GENOMIC DNA]</scope>
    <source>
        <strain evidence="1 2">CECT 7972</strain>
    </source>
</reference>
<dbReference type="RefSeq" id="WP_036071993.1">
    <property type="nucleotide sequence ID" value="NZ_SNZK01000011.1"/>
</dbReference>
<comment type="caution">
    <text evidence="1">The sequence shown here is derived from an EMBL/GenBank/DDBJ whole genome shotgun (WGS) entry which is preliminary data.</text>
</comment>
<dbReference type="Proteomes" id="UP000295558">
    <property type="component" value="Unassembled WGS sequence"/>
</dbReference>
<dbReference type="InterPro" id="IPR007731">
    <property type="entry name" value="DUF669"/>
</dbReference>
<name>A0A4R6ZHU6_9LIST</name>
<keyword evidence="2" id="KW-1185">Reference proteome</keyword>
<dbReference type="AlphaFoldDB" id="A0A4R6ZHU6"/>
<dbReference type="OrthoDB" id="1707979at2"/>